<feature type="compositionally biased region" description="Basic and acidic residues" evidence="2">
    <location>
        <begin position="418"/>
        <end position="428"/>
    </location>
</feature>
<name>A0ABR2Y349_9PEZI</name>
<feature type="compositionally biased region" description="Polar residues" evidence="2">
    <location>
        <begin position="148"/>
        <end position="157"/>
    </location>
</feature>
<protein>
    <recommendedName>
        <fullName evidence="3">J domain-containing protein</fullName>
    </recommendedName>
</protein>
<feature type="compositionally biased region" description="Basic and acidic residues" evidence="2">
    <location>
        <begin position="590"/>
        <end position="601"/>
    </location>
</feature>
<evidence type="ECO:0000313" key="5">
    <source>
        <dbReference type="Proteomes" id="UP001465668"/>
    </source>
</evidence>
<dbReference type="EMBL" id="JARVKM010000007">
    <property type="protein sequence ID" value="KAK9780311.1"/>
    <property type="molecule type" value="Genomic_DNA"/>
</dbReference>
<feature type="compositionally biased region" description="Basic and acidic residues" evidence="2">
    <location>
        <begin position="191"/>
        <end position="280"/>
    </location>
</feature>
<dbReference type="PANTHER" id="PTHR43096">
    <property type="entry name" value="DNAJ HOMOLOG 1, MITOCHONDRIAL-RELATED"/>
    <property type="match status" value="1"/>
</dbReference>
<feature type="compositionally biased region" description="Polar residues" evidence="2">
    <location>
        <begin position="457"/>
        <end position="473"/>
    </location>
</feature>
<dbReference type="Pfam" id="PF00226">
    <property type="entry name" value="DnaJ"/>
    <property type="match status" value="1"/>
</dbReference>
<comment type="caution">
    <text evidence="4">The sequence shown here is derived from an EMBL/GenBank/DDBJ whole genome shotgun (WGS) entry which is preliminary data.</text>
</comment>
<accession>A0ABR2Y349</accession>
<dbReference type="SMART" id="SM00271">
    <property type="entry name" value="DnaJ"/>
    <property type="match status" value="1"/>
</dbReference>
<dbReference type="SUPFAM" id="SSF46565">
    <property type="entry name" value="Chaperone J-domain"/>
    <property type="match status" value="1"/>
</dbReference>
<dbReference type="PRINTS" id="PR00625">
    <property type="entry name" value="JDOMAIN"/>
</dbReference>
<dbReference type="PROSITE" id="PS00636">
    <property type="entry name" value="DNAJ_1"/>
    <property type="match status" value="1"/>
</dbReference>
<gene>
    <name evidence="4" type="ORF">SCAR479_02948</name>
</gene>
<keyword evidence="1" id="KW-0143">Chaperone</keyword>
<evidence type="ECO:0000313" key="4">
    <source>
        <dbReference type="EMBL" id="KAK9780311.1"/>
    </source>
</evidence>
<dbReference type="CDD" id="cd06257">
    <property type="entry name" value="DnaJ"/>
    <property type="match status" value="1"/>
</dbReference>
<dbReference type="PROSITE" id="PS50076">
    <property type="entry name" value="DNAJ_2"/>
    <property type="match status" value="1"/>
</dbReference>
<dbReference type="InterPro" id="IPR018253">
    <property type="entry name" value="DnaJ_domain_CS"/>
</dbReference>
<proteinExistence type="predicted"/>
<dbReference type="InterPro" id="IPR001623">
    <property type="entry name" value="DnaJ_domain"/>
</dbReference>
<feature type="region of interest" description="Disordered" evidence="2">
    <location>
        <begin position="79"/>
        <end position="335"/>
    </location>
</feature>
<dbReference type="Gene3D" id="1.10.287.110">
    <property type="entry name" value="DnaJ domain"/>
    <property type="match status" value="1"/>
</dbReference>
<feature type="compositionally biased region" description="Pro residues" evidence="2">
    <location>
        <begin position="370"/>
        <end position="393"/>
    </location>
</feature>
<dbReference type="Proteomes" id="UP001465668">
    <property type="component" value="Unassembled WGS sequence"/>
</dbReference>
<feature type="domain" description="J" evidence="3">
    <location>
        <begin position="7"/>
        <end position="75"/>
    </location>
</feature>
<evidence type="ECO:0000256" key="1">
    <source>
        <dbReference type="ARBA" id="ARBA00023186"/>
    </source>
</evidence>
<feature type="region of interest" description="Disordered" evidence="2">
    <location>
        <begin position="348"/>
        <end position="609"/>
    </location>
</feature>
<evidence type="ECO:0000259" key="3">
    <source>
        <dbReference type="PROSITE" id="PS50076"/>
    </source>
</evidence>
<organism evidence="4 5">
    <name type="scientific">Seiridium cardinale</name>
    <dbReference type="NCBI Taxonomy" id="138064"/>
    <lineage>
        <taxon>Eukaryota</taxon>
        <taxon>Fungi</taxon>
        <taxon>Dikarya</taxon>
        <taxon>Ascomycota</taxon>
        <taxon>Pezizomycotina</taxon>
        <taxon>Sordariomycetes</taxon>
        <taxon>Xylariomycetidae</taxon>
        <taxon>Amphisphaeriales</taxon>
        <taxon>Sporocadaceae</taxon>
        <taxon>Seiridium</taxon>
    </lineage>
</organism>
<reference evidence="4 5" key="1">
    <citation type="submission" date="2024-02" db="EMBL/GenBank/DDBJ databases">
        <title>First draft genome assembly of two strains of Seiridium cardinale.</title>
        <authorList>
            <person name="Emiliani G."/>
            <person name="Scali E."/>
        </authorList>
    </citation>
    <scope>NUCLEOTIDE SEQUENCE [LARGE SCALE GENOMIC DNA]</scope>
    <source>
        <strain evidence="4 5">BM-138-000479</strain>
    </source>
</reference>
<dbReference type="PANTHER" id="PTHR43096:SF52">
    <property type="entry name" value="DNAJ HOMOLOG 1, MITOCHONDRIAL-RELATED"/>
    <property type="match status" value="1"/>
</dbReference>
<feature type="compositionally biased region" description="Basic and acidic residues" evidence="2">
    <location>
        <begin position="303"/>
        <end position="335"/>
    </location>
</feature>
<evidence type="ECO:0000256" key="2">
    <source>
        <dbReference type="SAM" id="MobiDB-lite"/>
    </source>
</evidence>
<sequence length="643" mass="74033">MFTLPDNPYEVLNVTKNAQIPEIRSAHRKLVLKCHPDKVTDPALKAIKAEEFQKVQKAYELLSNENERQKYDDMVRANELEKENAERRRQREREFTPGRTPPRSYDSDYGRSPHYTVHVKPEPAFKVRTAEPPPFTKSSTWAPAGSKSPYTSSTRTPPRSYEDMNHYSSYDDLPPRDSRESRRSRKASVVYEEKVPSRHDEERRSRKKAEAQEEYDRQQEKARRKEEQKREAQREAAREAERKELERKEKERRKEEKKRAEKLAEKVRDTERKRETDDKRSRHKTPYVEEDSDHIIFNAAPSKSEKKSKSSSRSKENPAQIRELRERDLKSDRDIKHNATLDFAAQYLETSRSKGAPGLPRRQTYHYSSAPPPPAVATPPPAAAGVAPPPPMPSMAERMYEEDDEPVMRSSANRRRMSHDSPKVKEKSSSSSHKKSSSAREPEYVAEPTRPVAGLKKSSTMPPGHVQQGTPPNSDSPPKMHRAQTEYVRPVPGPMPGISRTTTWAPGEDMRERSRSRHKYYTDDESEEEPRPRRSRRTRSPDEAANTFTYKVENGRTKATPRSGYRDESPVGRRSGKASYYMPEANSGRPLEHRPAMHSHDSYSSQHFPKVKTARAYDMGDVMYSDVPHAPSYSAREAGYGYA</sequence>
<keyword evidence="5" id="KW-1185">Reference proteome</keyword>
<dbReference type="InterPro" id="IPR036869">
    <property type="entry name" value="J_dom_sf"/>
</dbReference>
<feature type="compositionally biased region" description="Basic and acidic residues" evidence="2">
    <location>
        <begin position="79"/>
        <end position="96"/>
    </location>
</feature>
<feature type="compositionally biased region" description="Basic and acidic residues" evidence="2">
    <location>
        <begin position="119"/>
        <end position="129"/>
    </location>
</feature>